<feature type="transmembrane region" description="Helical" evidence="8">
    <location>
        <begin position="145"/>
        <end position="165"/>
    </location>
</feature>
<evidence type="ECO:0000256" key="3">
    <source>
        <dbReference type="ARBA" id="ARBA00022475"/>
    </source>
</evidence>
<dbReference type="InterPro" id="IPR036259">
    <property type="entry name" value="MFS_trans_sf"/>
</dbReference>
<reference evidence="10" key="1">
    <citation type="submission" date="2018-03" db="EMBL/GenBank/DDBJ databases">
        <authorList>
            <person name="Guldener U."/>
        </authorList>
    </citation>
    <scope>NUCLEOTIDE SEQUENCE</scope>
</reference>
<dbReference type="FunFam" id="1.20.1250.20:FF:000082">
    <property type="entry name" value="MFS multidrug transporter, putative"/>
    <property type="match status" value="1"/>
</dbReference>
<keyword evidence="3" id="KW-1003">Cell membrane</keyword>
<feature type="transmembrane region" description="Helical" evidence="8">
    <location>
        <begin position="363"/>
        <end position="384"/>
    </location>
</feature>
<comment type="similarity">
    <text evidence="2">Belongs to the major facilitator superfamily.</text>
</comment>
<feature type="transmembrane region" description="Helical" evidence="8">
    <location>
        <begin position="459"/>
        <end position="479"/>
    </location>
</feature>
<dbReference type="PROSITE" id="PS50850">
    <property type="entry name" value="MFS"/>
    <property type="match status" value="1"/>
</dbReference>
<sequence>MSNTGSSSGTASDSSLESGLSGELKIADANTVDWDGPNDPAKPRNWSPRKRWAHIIIVSILALVTNMAPTMCAPGISELALDFHITSPHVSTLAVTLYPLGLAIGPMLIAPLSEVYGRLPVYHIASLIFVAFLVGNALSKDVGQFMVFRFLSGCAGGTPMALGAGTIADVTTPQKRGIAMALFSLGPLTGPVLAPVIGGFTADHKGWRWTFWILAILGGTAGTASLLVMRETNPKIILRRKPAIRDPPYPNQRQPVHSHPVERPHRLLARALTRPTMILIRSPIVLVMSLYMALVFGTMYLLFTTFTQVFQSQYAFTKSTSGLAYLGLGAALVAAMVTSSALGDRVRTSRMRSDGVEQPRPEYRLVLMIWFTPLVGVGLLLYGWTVYYKVHWIVPIIGTAFIGFGAFFVIMPTQLYLVDLFGSKGAASALGATNLLRYLSSTFLPLAGPSMYKALGYGWGNTLLGFLAMAFIPAPILFYKYGEKLRAKTRVIL</sequence>
<comment type="subcellular location">
    <subcellularLocation>
        <location evidence="1">Cell membrane</location>
        <topology evidence="1">Multi-pass membrane protein</topology>
    </subcellularLocation>
</comment>
<keyword evidence="4 8" id="KW-0812">Transmembrane</keyword>
<keyword evidence="5 8" id="KW-1133">Transmembrane helix</keyword>
<gene>
    <name evidence="10" type="ORF">DNG_06964</name>
</gene>
<evidence type="ECO:0000256" key="7">
    <source>
        <dbReference type="SAM" id="MobiDB-lite"/>
    </source>
</evidence>
<dbReference type="InterPro" id="IPR020846">
    <property type="entry name" value="MFS_dom"/>
</dbReference>
<dbReference type="InterPro" id="IPR011701">
    <property type="entry name" value="MFS"/>
</dbReference>
<name>A0AAE8N0M7_9PEZI</name>
<evidence type="ECO:0000256" key="4">
    <source>
        <dbReference type="ARBA" id="ARBA00022692"/>
    </source>
</evidence>
<dbReference type="SUPFAM" id="SSF103473">
    <property type="entry name" value="MFS general substrate transporter"/>
    <property type="match status" value="1"/>
</dbReference>
<dbReference type="PANTHER" id="PTHR23502:SF135">
    <property type="entry name" value="MAJOR FACILITATOR SUPERFAMILY (MFS) PROFILE DOMAIN-CONTAINING PROTEIN-RELATED"/>
    <property type="match status" value="1"/>
</dbReference>
<feature type="domain" description="Major facilitator superfamily (MFS) profile" evidence="9">
    <location>
        <begin position="54"/>
        <end position="485"/>
    </location>
</feature>
<keyword evidence="11" id="KW-1185">Reference proteome</keyword>
<feature type="transmembrane region" description="Helical" evidence="8">
    <location>
        <begin position="121"/>
        <end position="139"/>
    </location>
</feature>
<feature type="transmembrane region" description="Helical" evidence="8">
    <location>
        <begin position="209"/>
        <end position="229"/>
    </location>
</feature>
<dbReference type="Pfam" id="PF07690">
    <property type="entry name" value="MFS_1"/>
    <property type="match status" value="1"/>
</dbReference>
<dbReference type="GO" id="GO:0022857">
    <property type="term" value="F:transmembrane transporter activity"/>
    <property type="evidence" value="ECO:0007669"/>
    <property type="project" value="InterPro"/>
</dbReference>
<dbReference type="CDD" id="cd17323">
    <property type="entry name" value="MFS_Tpo1_MDR_like"/>
    <property type="match status" value="1"/>
</dbReference>
<proteinExistence type="inferred from homology"/>
<evidence type="ECO:0000256" key="8">
    <source>
        <dbReference type="SAM" id="Phobius"/>
    </source>
</evidence>
<feature type="transmembrane region" description="Helical" evidence="8">
    <location>
        <begin position="52"/>
        <end position="69"/>
    </location>
</feature>
<keyword evidence="6 8" id="KW-0472">Membrane</keyword>
<accession>A0AAE8N0M7</accession>
<feature type="region of interest" description="Disordered" evidence="7">
    <location>
        <begin position="1"/>
        <end position="20"/>
    </location>
</feature>
<protein>
    <submittedName>
        <fullName evidence="10">Probable MFS multidrug transporter</fullName>
    </submittedName>
</protein>
<evidence type="ECO:0000256" key="6">
    <source>
        <dbReference type="ARBA" id="ARBA00023136"/>
    </source>
</evidence>
<feature type="transmembrane region" description="Helical" evidence="8">
    <location>
        <begin position="177"/>
        <end position="197"/>
    </location>
</feature>
<evidence type="ECO:0000256" key="2">
    <source>
        <dbReference type="ARBA" id="ARBA00008335"/>
    </source>
</evidence>
<dbReference type="GO" id="GO:0005886">
    <property type="term" value="C:plasma membrane"/>
    <property type="evidence" value="ECO:0007669"/>
    <property type="project" value="UniProtKB-SubCell"/>
</dbReference>
<feature type="transmembrane region" description="Helical" evidence="8">
    <location>
        <begin position="417"/>
        <end position="439"/>
    </location>
</feature>
<evidence type="ECO:0000313" key="10">
    <source>
        <dbReference type="EMBL" id="SPO04281.1"/>
    </source>
</evidence>
<feature type="transmembrane region" description="Helical" evidence="8">
    <location>
        <begin position="390"/>
        <end position="410"/>
    </location>
</feature>
<organism evidence="10 11">
    <name type="scientific">Cephalotrichum gorgonifer</name>
    <dbReference type="NCBI Taxonomy" id="2041049"/>
    <lineage>
        <taxon>Eukaryota</taxon>
        <taxon>Fungi</taxon>
        <taxon>Dikarya</taxon>
        <taxon>Ascomycota</taxon>
        <taxon>Pezizomycotina</taxon>
        <taxon>Sordariomycetes</taxon>
        <taxon>Hypocreomycetidae</taxon>
        <taxon>Microascales</taxon>
        <taxon>Microascaceae</taxon>
        <taxon>Cephalotrichum</taxon>
    </lineage>
</organism>
<comment type="caution">
    <text evidence="10">The sequence shown here is derived from an EMBL/GenBank/DDBJ whole genome shotgun (WGS) entry which is preliminary data.</text>
</comment>
<feature type="transmembrane region" description="Helical" evidence="8">
    <location>
        <begin position="323"/>
        <end position="342"/>
    </location>
</feature>
<dbReference type="Gene3D" id="1.20.1250.20">
    <property type="entry name" value="MFS general substrate transporter like domains"/>
    <property type="match status" value="1"/>
</dbReference>
<evidence type="ECO:0000313" key="11">
    <source>
        <dbReference type="Proteomes" id="UP001187682"/>
    </source>
</evidence>
<feature type="transmembrane region" description="Helical" evidence="8">
    <location>
        <begin position="284"/>
        <end position="303"/>
    </location>
</feature>
<evidence type="ECO:0000256" key="1">
    <source>
        <dbReference type="ARBA" id="ARBA00004651"/>
    </source>
</evidence>
<evidence type="ECO:0000259" key="9">
    <source>
        <dbReference type="PROSITE" id="PS50850"/>
    </source>
</evidence>
<dbReference type="Proteomes" id="UP001187682">
    <property type="component" value="Unassembled WGS sequence"/>
</dbReference>
<dbReference type="AlphaFoldDB" id="A0AAE8N0M7"/>
<dbReference type="PANTHER" id="PTHR23502">
    <property type="entry name" value="MAJOR FACILITATOR SUPERFAMILY"/>
    <property type="match status" value="1"/>
</dbReference>
<evidence type="ECO:0000256" key="5">
    <source>
        <dbReference type="ARBA" id="ARBA00022989"/>
    </source>
</evidence>
<dbReference type="EMBL" id="ONZQ02000010">
    <property type="protein sequence ID" value="SPO04281.1"/>
    <property type="molecule type" value="Genomic_DNA"/>
</dbReference>
<feature type="transmembrane region" description="Helical" evidence="8">
    <location>
        <begin position="89"/>
        <end position="109"/>
    </location>
</feature>